<evidence type="ECO:0000313" key="2">
    <source>
        <dbReference type="EMBL" id="CRL30506.1"/>
    </source>
</evidence>
<organism evidence="2 3">
    <name type="scientific">Penicillium camemberti (strain FM 013)</name>
    <dbReference type="NCBI Taxonomy" id="1429867"/>
    <lineage>
        <taxon>Eukaryota</taxon>
        <taxon>Fungi</taxon>
        <taxon>Dikarya</taxon>
        <taxon>Ascomycota</taxon>
        <taxon>Pezizomycotina</taxon>
        <taxon>Eurotiomycetes</taxon>
        <taxon>Eurotiomycetidae</taxon>
        <taxon>Eurotiales</taxon>
        <taxon>Aspergillaceae</taxon>
        <taxon>Penicillium</taxon>
    </lineage>
</organism>
<dbReference type="Proteomes" id="UP000053732">
    <property type="component" value="Unassembled WGS sequence"/>
</dbReference>
<name>A0A0G4PVZ8_PENC3</name>
<evidence type="ECO:0000256" key="1">
    <source>
        <dbReference type="SAM" id="SignalP"/>
    </source>
</evidence>
<sequence>MLQIAVNSIYLAWLTLAVHSVEIAHNKDPLHPECINRWHQYIENGIVTNAPWQSVSLLSAIVTGASSRDIGDQIAYDLGSREAKVAITYSSDRSKSTEDALIQRT</sequence>
<keyword evidence="3" id="KW-1185">Reference proteome</keyword>
<dbReference type="STRING" id="1429867.A0A0G4PVZ8"/>
<feature type="chain" id="PRO_5005195670" evidence="1">
    <location>
        <begin position="21"/>
        <end position="105"/>
    </location>
</feature>
<dbReference type="InterPro" id="IPR036291">
    <property type="entry name" value="NAD(P)-bd_dom_sf"/>
</dbReference>
<dbReference type="Gene3D" id="3.40.50.720">
    <property type="entry name" value="NAD(P)-binding Rossmann-like Domain"/>
    <property type="match status" value="1"/>
</dbReference>
<reference evidence="2 3" key="1">
    <citation type="journal article" date="2014" name="Nat. Commun.">
        <title>Multiple recent horizontal transfers of a large genomic region in cheese making fungi.</title>
        <authorList>
            <person name="Cheeseman K."/>
            <person name="Ropars J."/>
            <person name="Renault P."/>
            <person name="Dupont J."/>
            <person name="Gouzy J."/>
            <person name="Branca A."/>
            <person name="Abraham A.L."/>
            <person name="Ceppi M."/>
            <person name="Conseiller E."/>
            <person name="Debuchy R."/>
            <person name="Malagnac F."/>
            <person name="Goarin A."/>
            <person name="Silar P."/>
            <person name="Lacoste S."/>
            <person name="Sallet E."/>
            <person name="Bensimon A."/>
            <person name="Giraud T."/>
            <person name="Brygoo Y."/>
        </authorList>
    </citation>
    <scope>NUCLEOTIDE SEQUENCE [LARGE SCALE GENOMIC DNA]</scope>
    <source>
        <strain evidence="3">FM 013</strain>
    </source>
</reference>
<dbReference type="EMBL" id="HG793186">
    <property type="protein sequence ID" value="CRL30506.1"/>
    <property type="molecule type" value="Genomic_DNA"/>
</dbReference>
<protein>
    <submittedName>
        <fullName evidence="2">Str. FM013</fullName>
    </submittedName>
</protein>
<proteinExistence type="predicted"/>
<accession>A0A0G4PVZ8</accession>
<feature type="signal peptide" evidence="1">
    <location>
        <begin position="1"/>
        <end position="20"/>
    </location>
</feature>
<evidence type="ECO:0000313" key="3">
    <source>
        <dbReference type="Proteomes" id="UP000053732"/>
    </source>
</evidence>
<dbReference type="AlphaFoldDB" id="A0A0G4PVZ8"/>
<gene>
    <name evidence="2" type="ORF">PCAMFM013_S053g000014</name>
</gene>
<dbReference type="SUPFAM" id="SSF51735">
    <property type="entry name" value="NAD(P)-binding Rossmann-fold domains"/>
    <property type="match status" value="1"/>
</dbReference>
<keyword evidence="1" id="KW-0732">Signal</keyword>